<protein>
    <recommendedName>
        <fullName evidence="3">Receptor</fullName>
    </recommendedName>
</protein>
<accession>A0A0H3FKZ3</accession>
<dbReference type="Proteomes" id="UP000008881">
    <property type="component" value="Chromosome"/>
</dbReference>
<dbReference type="EMBL" id="CP002824">
    <property type="protein sequence ID" value="AEG96037.1"/>
    <property type="molecule type" value="Genomic_DNA"/>
</dbReference>
<reference evidence="1 2" key="1">
    <citation type="journal article" date="2012" name="J. Bacteriol.">
        <title>Complete genome sequence of Enterobacter aerogenes KCTC 2190.</title>
        <authorList>
            <person name="Shin S.H."/>
            <person name="Kim S."/>
            <person name="Kim J.Y."/>
            <person name="Lee S."/>
            <person name="Um Y."/>
            <person name="Oh M.K."/>
            <person name="Kim Y.R."/>
            <person name="Lee J."/>
            <person name="Yang K.S."/>
        </authorList>
    </citation>
    <scope>NUCLEOTIDE SEQUENCE [LARGE SCALE GENOMIC DNA]</scope>
    <source>
        <strain evidence="1 2">KCTC 2190</strain>
    </source>
</reference>
<name>A0A0H3FKZ3_KLEAK</name>
<keyword evidence="2" id="KW-1185">Reference proteome</keyword>
<dbReference type="eggNOG" id="ENOG50318D9">
    <property type="taxonomic scope" value="Bacteria"/>
</dbReference>
<proteinExistence type="predicted"/>
<evidence type="ECO:0000313" key="2">
    <source>
        <dbReference type="Proteomes" id="UP000008881"/>
    </source>
</evidence>
<dbReference type="OrthoDB" id="5917531at2"/>
<evidence type="ECO:0008006" key="3">
    <source>
        <dbReference type="Google" id="ProtNLM"/>
    </source>
</evidence>
<evidence type="ECO:0000313" key="1">
    <source>
        <dbReference type="EMBL" id="AEG96037.1"/>
    </source>
</evidence>
<dbReference type="InterPro" id="IPR019635">
    <property type="entry name" value="DUF2500"/>
</dbReference>
<dbReference type="AlphaFoldDB" id="A0A0H3FKZ3"/>
<dbReference type="Pfam" id="PF10694">
    <property type="entry name" value="DUF2500"/>
    <property type="match status" value="1"/>
</dbReference>
<gene>
    <name evidence="1" type="ordered locus">EAE_05550</name>
</gene>
<dbReference type="HOGENOM" id="CLU_160683_0_0_6"/>
<dbReference type="PATRIC" id="fig|1028307.3.peg.1108"/>
<sequence>MGTQMSKVPLFFVLVVAVIVVAASFRYVQQRREKMDNDAAPLLQKRVVVSNKREKVINDRRSRQQTVTPAGSEMRYEASFRPENGGLEVVFRLDAPQYHALSVGDRGMLSYKGSKFVDFVADN</sequence>
<dbReference type="KEGG" id="eae:EAE_05550"/>
<dbReference type="Gene3D" id="2.40.50.660">
    <property type="match status" value="1"/>
</dbReference>
<organism evidence="1 2">
    <name type="scientific">Klebsiella aerogenes (strain ATCC 13048 / DSM 30053 / CCUG 1429 / JCM 1235 / KCTC 2190 / NBRC 13534 / NCIMB 10102 / NCTC 10006 / CDC 819-56)</name>
    <name type="common">Enterobacter aerogenes</name>
    <dbReference type="NCBI Taxonomy" id="1028307"/>
    <lineage>
        <taxon>Bacteria</taxon>
        <taxon>Pseudomonadati</taxon>
        <taxon>Pseudomonadota</taxon>
        <taxon>Gammaproteobacteria</taxon>
        <taxon>Enterobacterales</taxon>
        <taxon>Enterobacteriaceae</taxon>
        <taxon>Klebsiella/Raoultella group</taxon>
        <taxon>Klebsiella</taxon>
    </lineage>
</organism>